<dbReference type="InterPro" id="IPR042099">
    <property type="entry name" value="ANL_N_sf"/>
</dbReference>
<dbReference type="InterPro" id="IPR045851">
    <property type="entry name" value="AMP-bd_C_sf"/>
</dbReference>
<dbReference type="AlphaFoldDB" id="A0A9Q1K3L1"/>
<gene>
    <name evidence="5" type="ORF">Cgig2_024781</name>
</gene>
<proteinExistence type="inferred from homology"/>
<dbReference type="Gene3D" id="3.40.50.12780">
    <property type="entry name" value="N-terminal domain of ligase-like"/>
    <property type="match status" value="1"/>
</dbReference>
<dbReference type="Pfam" id="PF13193">
    <property type="entry name" value="AMP-binding_C"/>
    <property type="match status" value="1"/>
</dbReference>
<dbReference type="PANTHER" id="PTHR43859">
    <property type="entry name" value="ACYL-ACTIVATING ENZYME"/>
    <property type="match status" value="1"/>
</dbReference>
<dbReference type="GO" id="GO:0016874">
    <property type="term" value="F:ligase activity"/>
    <property type="evidence" value="ECO:0007669"/>
    <property type="project" value="UniProtKB-KW"/>
</dbReference>
<accession>A0A9Q1K3L1</accession>
<organism evidence="5 6">
    <name type="scientific">Carnegiea gigantea</name>
    <dbReference type="NCBI Taxonomy" id="171969"/>
    <lineage>
        <taxon>Eukaryota</taxon>
        <taxon>Viridiplantae</taxon>
        <taxon>Streptophyta</taxon>
        <taxon>Embryophyta</taxon>
        <taxon>Tracheophyta</taxon>
        <taxon>Spermatophyta</taxon>
        <taxon>Magnoliopsida</taxon>
        <taxon>eudicotyledons</taxon>
        <taxon>Gunneridae</taxon>
        <taxon>Pentapetalae</taxon>
        <taxon>Caryophyllales</taxon>
        <taxon>Cactineae</taxon>
        <taxon>Cactaceae</taxon>
        <taxon>Cactoideae</taxon>
        <taxon>Echinocereeae</taxon>
        <taxon>Carnegiea</taxon>
    </lineage>
</organism>
<dbReference type="OrthoDB" id="10253115at2759"/>
<dbReference type="EMBL" id="JAKOGI010000386">
    <property type="protein sequence ID" value="KAJ8435798.1"/>
    <property type="molecule type" value="Genomic_DNA"/>
</dbReference>
<protein>
    <recommendedName>
        <fullName evidence="7">4-coumarate--CoA ligase</fullName>
    </recommendedName>
</protein>
<dbReference type="InterPro" id="IPR000873">
    <property type="entry name" value="AMP-dep_synth/lig_dom"/>
</dbReference>
<evidence type="ECO:0000313" key="5">
    <source>
        <dbReference type="EMBL" id="KAJ8435798.1"/>
    </source>
</evidence>
<dbReference type="PROSITE" id="PS00455">
    <property type="entry name" value="AMP_BINDING"/>
    <property type="match status" value="1"/>
</dbReference>
<dbReference type="PANTHER" id="PTHR43859:SF11">
    <property type="entry name" value="4-COUMARATE--COA LIGASE"/>
    <property type="match status" value="1"/>
</dbReference>
<dbReference type="InterPro" id="IPR020845">
    <property type="entry name" value="AMP-binding_CS"/>
</dbReference>
<dbReference type="InterPro" id="IPR025110">
    <property type="entry name" value="AMP-bd_C"/>
</dbReference>
<comment type="similarity">
    <text evidence="1">Belongs to the ATP-dependent AMP-binding enzyme family.</text>
</comment>
<keyword evidence="2" id="KW-0436">Ligase</keyword>
<reference evidence="5" key="1">
    <citation type="submission" date="2022-04" db="EMBL/GenBank/DDBJ databases">
        <title>Carnegiea gigantea Genome sequencing and assembly v2.</title>
        <authorList>
            <person name="Copetti D."/>
            <person name="Sanderson M.J."/>
            <person name="Burquez A."/>
            <person name="Wojciechowski M.F."/>
        </authorList>
    </citation>
    <scope>NUCLEOTIDE SEQUENCE</scope>
    <source>
        <strain evidence="5">SGP5-SGP5p</strain>
        <tissue evidence="5">Aerial part</tissue>
    </source>
</reference>
<dbReference type="Proteomes" id="UP001153076">
    <property type="component" value="Unassembled WGS sequence"/>
</dbReference>
<sequence>MRVATLASNIPELYELHFGVPMAGGVLCTLNPSLDAPSLSLILQELEPKFVFLQHQCFELTLTAFDLLLDKKIITKLPLLVLIISSGHIEQCSISSYTGKLPSGSLHYDELLDLGRVDFEPLLPKHECDPILVSYTSGSTGNPKGVVYSHRAAYLNAVGEILRSDLRERIVFLWTADMFRANGWGFMWAVSALGGTNVCLRNMNGHTILKSISMHGVTHLSGHPRVLHYILEEFDEDDDKSSRALPRKVYAHIAGILPPPSTMTKIEEMGFMVVNRYGMTEVLGPPVKNLWKDPTMMITECRSSSNRVESNSEYHVHNLTDYDISPQKGCFMDNIMEEFDVKDPNTMVSVPNDGKTLGEVMFRGNTIMMGYLRTLEKTKRVFQGGWFHTGDLAVRHQDGSVQLKDRALDHIVNNGVSISSLEIEAVLSSHPKVLEAAVVGMPIVMNDVLNEDEVPCAFVKLRNGLDASEGEIISFCKERLPNHMIPRLVVFGDLAVTSTGKVQKFVLREIAKATRSQRSLNLLHR</sequence>
<feature type="domain" description="AMP-dependent synthetase/ligase" evidence="3">
    <location>
        <begin position="2"/>
        <end position="372"/>
    </location>
</feature>
<dbReference type="Gene3D" id="3.30.300.30">
    <property type="match status" value="1"/>
</dbReference>
<keyword evidence="6" id="KW-1185">Reference proteome</keyword>
<evidence type="ECO:0008006" key="7">
    <source>
        <dbReference type="Google" id="ProtNLM"/>
    </source>
</evidence>
<comment type="caution">
    <text evidence="5">The sequence shown here is derived from an EMBL/GenBank/DDBJ whole genome shotgun (WGS) entry which is preliminary data.</text>
</comment>
<feature type="domain" description="AMP-binding enzyme C-terminal" evidence="4">
    <location>
        <begin position="422"/>
        <end position="501"/>
    </location>
</feature>
<name>A0A9Q1K3L1_9CARY</name>
<evidence type="ECO:0000256" key="2">
    <source>
        <dbReference type="ARBA" id="ARBA00022598"/>
    </source>
</evidence>
<evidence type="ECO:0000259" key="4">
    <source>
        <dbReference type="Pfam" id="PF13193"/>
    </source>
</evidence>
<dbReference type="SUPFAM" id="SSF56801">
    <property type="entry name" value="Acetyl-CoA synthetase-like"/>
    <property type="match status" value="1"/>
</dbReference>
<dbReference type="Pfam" id="PF00501">
    <property type="entry name" value="AMP-binding"/>
    <property type="match status" value="1"/>
</dbReference>
<evidence type="ECO:0000313" key="6">
    <source>
        <dbReference type="Proteomes" id="UP001153076"/>
    </source>
</evidence>
<evidence type="ECO:0000259" key="3">
    <source>
        <dbReference type="Pfam" id="PF00501"/>
    </source>
</evidence>
<evidence type="ECO:0000256" key="1">
    <source>
        <dbReference type="ARBA" id="ARBA00006432"/>
    </source>
</evidence>